<evidence type="ECO:0000313" key="1">
    <source>
        <dbReference type="EMBL" id="MBB5710060.1"/>
    </source>
</evidence>
<evidence type="ECO:0000313" key="2">
    <source>
        <dbReference type="Proteomes" id="UP000527143"/>
    </source>
</evidence>
<comment type="caution">
    <text evidence="1">The sequence shown here is derived from an EMBL/GenBank/DDBJ whole genome shotgun (WGS) entry which is preliminary data.</text>
</comment>
<keyword evidence="2" id="KW-1185">Reference proteome</keyword>
<name>A0A840YLC8_9SPHN</name>
<proteinExistence type="predicted"/>
<reference evidence="1 2" key="1">
    <citation type="submission" date="2020-08" db="EMBL/GenBank/DDBJ databases">
        <title>Genomic Encyclopedia of Type Strains, Phase IV (KMG-IV): sequencing the most valuable type-strain genomes for metagenomic binning, comparative biology and taxonomic classification.</title>
        <authorList>
            <person name="Goeker M."/>
        </authorList>
    </citation>
    <scope>NUCLEOTIDE SEQUENCE [LARGE SCALE GENOMIC DNA]</scope>
    <source>
        <strain evidence="1 2">DSM 26736</strain>
    </source>
</reference>
<organism evidence="1 2">
    <name type="scientific">Sphingomonas xinjiangensis</name>
    <dbReference type="NCBI Taxonomy" id="643568"/>
    <lineage>
        <taxon>Bacteria</taxon>
        <taxon>Pseudomonadati</taxon>
        <taxon>Pseudomonadota</taxon>
        <taxon>Alphaproteobacteria</taxon>
        <taxon>Sphingomonadales</taxon>
        <taxon>Sphingomonadaceae</taxon>
        <taxon>Sphingomonas</taxon>
    </lineage>
</organism>
<dbReference type="EMBL" id="JACIJF010000003">
    <property type="protein sequence ID" value="MBB5710060.1"/>
    <property type="molecule type" value="Genomic_DNA"/>
</dbReference>
<dbReference type="RefSeq" id="WP_184085666.1">
    <property type="nucleotide sequence ID" value="NZ_JACIJF010000003.1"/>
</dbReference>
<accession>A0A840YLC8</accession>
<sequence>MRNGTSAPVPGYGLDGRAAPLPMTLRDLRQDRNFLNFTDLSFCFQGAA</sequence>
<dbReference type="AlphaFoldDB" id="A0A840YLC8"/>
<dbReference type="Proteomes" id="UP000527143">
    <property type="component" value="Unassembled WGS sequence"/>
</dbReference>
<protein>
    <submittedName>
        <fullName evidence="1">Uncharacterized protein</fullName>
    </submittedName>
</protein>
<gene>
    <name evidence="1" type="ORF">FHT02_001288</name>
</gene>